<organism evidence="2">
    <name type="scientific">marine sediment metagenome</name>
    <dbReference type="NCBI Taxonomy" id="412755"/>
    <lineage>
        <taxon>unclassified sequences</taxon>
        <taxon>metagenomes</taxon>
        <taxon>ecological metagenomes</taxon>
    </lineage>
</organism>
<sequence length="60" mass="7353">MNKYIGSQQHWEDNINADYDERERQEGEQVDNRTQPDPREQPKGIIYWFYYVLAKAKRSF</sequence>
<evidence type="ECO:0000313" key="2">
    <source>
        <dbReference type="EMBL" id="KKL95017.1"/>
    </source>
</evidence>
<proteinExistence type="predicted"/>
<name>A0A0F9J769_9ZZZZ</name>
<dbReference type="AlphaFoldDB" id="A0A0F9J769"/>
<gene>
    <name evidence="2" type="ORF">LCGC14_1858900</name>
</gene>
<dbReference type="EMBL" id="LAZR01018785">
    <property type="protein sequence ID" value="KKL95017.1"/>
    <property type="molecule type" value="Genomic_DNA"/>
</dbReference>
<feature type="region of interest" description="Disordered" evidence="1">
    <location>
        <begin position="1"/>
        <end position="41"/>
    </location>
</feature>
<protein>
    <submittedName>
        <fullName evidence="2">Uncharacterized protein</fullName>
    </submittedName>
</protein>
<accession>A0A0F9J769</accession>
<reference evidence="2" key="1">
    <citation type="journal article" date="2015" name="Nature">
        <title>Complex archaea that bridge the gap between prokaryotes and eukaryotes.</title>
        <authorList>
            <person name="Spang A."/>
            <person name="Saw J.H."/>
            <person name="Jorgensen S.L."/>
            <person name="Zaremba-Niedzwiedzka K."/>
            <person name="Martijn J."/>
            <person name="Lind A.E."/>
            <person name="van Eijk R."/>
            <person name="Schleper C."/>
            <person name="Guy L."/>
            <person name="Ettema T.J."/>
        </authorList>
    </citation>
    <scope>NUCLEOTIDE SEQUENCE</scope>
</reference>
<evidence type="ECO:0000256" key="1">
    <source>
        <dbReference type="SAM" id="MobiDB-lite"/>
    </source>
</evidence>
<comment type="caution">
    <text evidence="2">The sequence shown here is derived from an EMBL/GenBank/DDBJ whole genome shotgun (WGS) entry which is preliminary data.</text>
</comment>
<feature type="compositionally biased region" description="Basic and acidic residues" evidence="1">
    <location>
        <begin position="19"/>
        <end position="41"/>
    </location>
</feature>